<gene>
    <name evidence="7" type="ORF">TSAR_012654</name>
</gene>
<evidence type="ECO:0000256" key="3">
    <source>
        <dbReference type="ARBA" id="ARBA00022989"/>
    </source>
</evidence>
<name>A0A232FJY3_9HYME</name>
<dbReference type="GO" id="GO:0016020">
    <property type="term" value="C:membrane"/>
    <property type="evidence" value="ECO:0007669"/>
    <property type="project" value="UniProtKB-SubCell"/>
</dbReference>
<keyword evidence="8" id="KW-1185">Reference proteome</keyword>
<evidence type="ECO:0000256" key="1">
    <source>
        <dbReference type="ARBA" id="ARBA00004370"/>
    </source>
</evidence>
<accession>A0A232FJY3</accession>
<feature type="transmembrane region" description="Helical" evidence="5">
    <location>
        <begin position="236"/>
        <end position="261"/>
    </location>
</feature>
<keyword evidence="3 5" id="KW-1133">Transmembrane helix</keyword>
<dbReference type="GO" id="GO:0008610">
    <property type="term" value="P:lipid biosynthetic process"/>
    <property type="evidence" value="ECO:0007669"/>
    <property type="project" value="InterPro"/>
</dbReference>
<dbReference type="STRING" id="543379.A0A232FJY3"/>
<comment type="subcellular location">
    <subcellularLocation>
        <location evidence="1">Membrane</location>
    </subcellularLocation>
</comment>
<evidence type="ECO:0000256" key="5">
    <source>
        <dbReference type="SAM" id="Phobius"/>
    </source>
</evidence>
<feature type="transmembrane region" description="Helical" evidence="5">
    <location>
        <begin position="86"/>
        <end position="107"/>
    </location>
</feature>
<evidence type="ECO:0000256" key="4">
    <source>
        <dbReference type="ARBA" id="ARBA00023136"/>
    </source>
</evidence>
<dbReference type="GO" id="GO:0016491">
    <property type="term" value="F:oxidoreductase activity"/>
    <property type="evidence" value="ECO:0007669"/>
    <property type="project" value="InterPro"/>
</dbReference>
<evidence type="ECO:0000256" key="2">
    <source>
        <dbReference type="ARBA" id="ARBA00022692"/>
    </source>
</evidence>
<dbReference type="InterPro" id="IPR006694">
    <property type="entry name" value="Fatty_acid_hydroxylase"/>
</dbReference>
<dbReference type="OrthoDB" id="408954at2759"/>
<dbReference type="GO" id="GO:0005506">
    <property type="term" value="F:iron ion binding"/>
    <property type="evidence" value="ECO:0007669"/>
    <property type="project" value="InterPro"/>
</dbReference>
<dbReference type="AlphaFoldDB" id="A0A232FJY3"/>
<comment type="caution">
    <text evidence="7">The sequence shown here is derived from an EMBL/GenBank/DDBJ whole genome shotgun (WGS) entry which is preliminary data.</text>
</comment>
<evidence type="ECO:0000313" key="7">
    <source>
        <dbReference type="EMBL" id="OXU30850.1"/>
    </source>
</evidence>
<evidence type="ECO:0000313" key="8">
    <source>
        <dbReference type="Proteomes" id="UP000215335"/>
    </source>
</evidence>
<organism evidence="7 8">
    <name type="scientific">Trichomalopsis sarcophagae</name>
    <dbReference type="NCBI Taxonomy" id="543379"/>
    <lineage>
        <taxon>Eukaryota</taxon>
        <taxon>Metazoa</taxon>
        <taxon>Ecdysozoa</taxon>
        <taxon>Arthropoda</taxon>
        <taxon>Hexapoda</taxon>
        <taxon>Insecta</taxon>
        <taxon>Pterygota</taxon>
        <taxon>Neoptera</taxon>
        <taxon>Endopterygota</taxon>
        <taxon>Hymenoptera</taxon>
        <taxon>Apocrita</taxon>
        <taxon>Proctotrupomorpha</taxon>
        <taxon>Chalcidoidea</taxon>
        <taxon>Pteromalidae</taxon>
        <taxon>Pteromalinae</taxon>
        <taxon>Trichomalopsis</taxon>
    </lineage>
</organism>
<protein>
    <recommendedName>
        <fullName evidence="6">Fatty acid hydroxylase domain-containing protein</fullName>
    </recommendedName>
</protein>
<feature type="transmembrane region" description="Helical" evidence="5">
    <location>
        <begin position="12"/>
        <end position="33"/>
    </location>
</feature>
<keyword evidence="2 5" id="KW-0812">Transmembrane</keyword>
<feature type="domain" description="Fatty acid hydroxylase" evidence="6">
    <location>
        <begin position="178"/>
        <end position="301"/>
    </location>
</feature>
<proteinExistence type="predicted"/>
<keyword evidence="4 5" id="KW-0472">Membrane</keyword>
<evidence type="ECO:0000259" key="6">
    <source>
        <dbReference type="Pfam" id="PF04116"/>
    </source>
</evidence>
<dbReference type="InterPro" id="IPR050307">
    <property type="entry name" value="Sterol_Desaturase_Related"/>
</dbReference>
<dbReference type="EMBL" id="NNAY01000114">
    <property type="protein sequence ID" value="OXU30850.1"/>
    <property type="molecule type" value="Genomic_DNA"/>
</dbReference>
<feature type="transmembrane region" description="Helical" evidence="5">
    <location>
        <begin position="128"/>
        <end position="153"/>
    </location>
</feature>
<dbReference type="Proteomes" id="UP000215335">
    <property type="component" value="Unassembled WGS sequence"/>
</dbReference>
<sequence>MGESKQKTSSKLLSSLRIVFFVIGTIVIGFAAFCNSLTWHLQKFWGASGDFWQAQWEKIVYRLGDDPATYWVQAVYTRQNAHAGSMGLTFLVYWLFGGIYTFMDLTNRPAALRRYKTQPGTNEPVSKRALAFVIGQVLFNQIAVGLPLAHFAYKLMKWRGFPPLHQLPTFHCFLAEIAFHILCEEIGFYYSHRLLHQKSLYKRIHKQHHQWTAPVAVTAIYCHPLEHIGSNLLPPFLGVFLLGSHVATAWLWFSLAILSTLNAHSGYHMPFFPSPEAHDFHHLKFNQCYGVLGVLDRFHGTDTQFRNSRAYERHIMLLSLKPAREAFPDEVDKKNEEKSFPVTHDAAKRLCRH</sequence>
<dbReference type="PANTHER" id="PTHR11863">
    <property type="entry name" value="STEROL DESATURASE"/>
    <property type="match status" value="1"/>
</dbReference>
<reference evidence="7 8" key="1">
    <citation type="journal article" date="2017" name="Curr. Biol.">
        <title>The Evolution of Venom by Co-option of Single-Copy Genes.</title>
        <authorList>
            <person name="Martinson E.O."/>
            <person name="Mrinalini"/>
            <person name="Kelkar Y.D."/>
            <person name="Chang C.H."/>
            <person name="Werren J.H."/>
        </authorList>
    </citation>
    <scope>NUCLEOTIDE SEQUENCE [LARGE SCALE GENOMIC DNA]</scope>
    <source>
        <strain evidence="7 8">Alberta</strain>
        <tissue evidence="7">Whole body</tissue>
    </source>
</reference>
<dbReference type="Pfam" id="PF04116">
    <property type="entry name" value="FA_hydroxylase"/>
    <property type="match status" value="1"/>
</dbReference>